<evidence type="ECO:0000313" key="2">
    <source>
        <dbReference type="EMBL" id="PHI31012.1"/>
    </source>
</evidence>
<dbReference type="AlphaFoldDB" id="A0A2C6DRQ9"/>
<dbReference type="Pfam" id="PF14002">
    <property type="entry name" value="YniB"/>
    <property type="match status" value="1"/>
</dbReference>
<reference evidence="3" key="1">
    <citation type="submission" date="2017-09" db="EMBL/GenBank/DDBJ databases">
        <title>FDA dAtabase for Regulatory Grade micrObial Sequences (FDA-ARGOS): Supporting development and validation of Infectious Disease Dx tests.</title>
        <authorList>
            <person name="Minogue T."/>
            <person name="Wolcott M."/>
            <person name="Wasieloski L."/>
            <person name="Aguilar W."/>
            <person name="Moore D."/>
            <person name="Tallon L."/>
            <person name="Sadzewicz L."/>
            <person name="Ott S."/>
            <person name="Zhao X."/>
            <person name="Nagaraj S."/>
            <person name="Vavikolanu K."/>
            <person name="Aluvathingal J."/>
            <person name="Nadendla S."/>
            <person name="Sichtig H."/>
        </authorList>
    </citation>
    <scope>NUCLEOTIDE SEQUENCE [LARGE SCALE GENOMIC DNA]</scope>
    <source>
        <strain evidence="3">FDAARGOS_387</strain>
    </source>
</reference>
<evidence type="ECO:0000256" key="1">
    <source>
        <dbReference type="SAM" id="Phobius"/>
    </source>
</evidence>
<keyword evidence="1" id="KW-0812">Transmembrane</keyword>
<evidence type="ECO:0008006" key="4">
    <source>
        <dbReference type="Google" id="ProtNLM"/>
    </source>
</evidence>
<feature type="transmembrane region" description="Helical" evidence="1">
    <location>
        <begin position="153"/>
        <end position="175"/>
    </location>
</feature>
<organism evidence="2 3">
    <name type="scientific">Budvicia aquatica</name>
    <dbReference type="NCBI Taxonomy" id="82979"/>
    <lineage>
        <taxon>Bacteria</taxon>
        <taxon>Pseudomonadati</taxon>
        <taxon>Pseudomonadota</taxon>
        <taxon>Gammaproteobacteria</taxon>
        <taxon>Enterobacterales</taxon>
        <taxon>Budviciaceae</taxon>
        <taxon>Budvicia</taxon>
    </lineage>
</organism>
<feature type="transmembrane region" description="Helical" evidence="1">
    <location>
        <begin position="89"/>
        <end position="107"/>
    </location>
</feature>
<name>A0A2C6DRQ9_9GAMM</name>
<keyword evidence="1" id="KW-1133">Transmembrane helix</keyword>
<dbReference type="STRING" id="1111728.GCA_000427805_02332"/>
<keyword evidence="3" id="KW-1185">Reference proteome</keyword>
<accession>A0A2C6DRQ9</accession>
<evidence type="ECO:0000313" key="3">
    <source>
        <dbReference type="Proteomes" id="UP000224974"/>
    </source>
</evidence>
<proteinExistence type="predicted"/>
<keyword evidence="1" id="KW-0472">Membrane</keyword>
<protein>
    <recommendedName>
        <fullName evidence="4">YniB-like protein</fullName>
    </recommendedName>
</protein>
<feature type="transmembrane region" description="Helical" evidence="1">
    <location>
        <begin position="15"/>
        <end position="37"/>
    </location>
</feature>
<gene>
    <name evidence="2" type="ORF">CRN84_17570</name>
</gene>
<dbReference type="EMBL" id="PDDX01000001">
    <property type="protein sequence ID" value="PHI31012.1"/>
    <property type="molecule type" value="Genomic_DNA"/>
</dbReference>
<dbReference type="Proteomes" id="UP000224974">
    <property type="component" value="Unassembled WGS sequence"/>
</dbReference>
<dbReference type="RefSeq" id="WP_029095039.1">
    <property type="nucleotide sequence ID" value="NZ_PDDX01000001.1"/>
</dbReference>
<sequence length="181" mass="20217">MTHHQANVVALIKRIVGIVIFIPALVSTVISLLKYLVAPKAQMQEMTAAVMDFVKVMVDIARQYTSFLEYFWVNSPIPDLANWSSSNSLWFIAIFALIFIGLSLQAAGARLTKRVYSIREGVIQRAALEGMNGAEGRTRQELEKLVSIPNTSIFAQFGLLYVSPVIWGIIVYAIIRLINML</sequence>
<comment type="caution">
    <text evidence="2">The sequence shown here is derived from an EMBL/GenBank/DDBJ whole genome shotgun (WGS) entry which is preliminary data.</text>
</comment>
<dbReference type="InterPro" id="IPR025229">
    <property type="entry name" value="YniB-like"/>
</dbReference>
<dbReference type="OrthoDB" id="6870983at2"/>